<evidence type="ECO:0000313" key="12">
    <source>
        <dbReference type="Proteomes" id="UP000000605"/>
    </source>
</evidence>
<dbReference type="Pfam" id="PF00550">
    <property type="entry name" value="PP-binding"/>
    <property type="match status" value="2"/>
</dbReference>
<evidence type="ECO:0000259" key="10">
    <source>
        <dbReference type="PROSITE" id="PS50075"/>
    </source>
</evidence>
<dbReference type="Pfam" id="PF00501">
    <property type="entry name" value="AMP-binding"/>
    <property type="match status" value="1"/>
</dbReference>
<sequence length="1501" mass="159088">MSQSAVDSISELSASSSDVFFRSRLVALLAELLGEPADDIAALGDDEDLLSYGVDSIRLMYMQTRLSRMGHALAFDALARTPTLGAWTALLARAMRAEPAAQGTDRAARADVVTNANANANANADADADADADANAKAKAKAKAKANADIDVHAEFELSAVQQAYWLGRGAGEVLGNVSCHAFLEFRSRGIDPQRLAAACRLVRARHPMLRARFVGGRQQIVAAPDAPVFDCRDWRGRAPAQAEAEWAALRAFRSHECLDIAHAQVFIAGLAQMPDGEDRVWLSIDLLAADVDSVRLLMNEIGAAYASPASLPDAPATWFPVYLAQRAAATRAAREAARGHWQARLADLPDGPALPLACAPESIRAPRFSRRAHTLSAAELARLRQRAAQHRVTLPSVFGYAFAAVLARWSGQHAFVLNVPLFDRHGEAPDLAAMIADFTTLLLVECEVRPHACVADAVRAFQACLHGAIAHAAYPALEVLRDARRQGAPRAAPVVFSSNLGDEPFVPAAFREAFGDLHDMISQTPQVWLDHQLYRVTDGVLLAWDSVDGLFPDGMLDAMFDAYIAFVQALCDRDWRQPAAVALPPAQRRVRDALNAVPAPGRPRTLHGDFFALAAREPAAVALWCGERAITRGELAAQALAIAAGLRAAGVGHGEAVEISLPRGPAQIAAAFGVLAAGACYVPVDVAQPPARRALIEQAAGIRAVIGVTPEPAATPPRLDAAALARGAPLAAPRPVAPRSTAYVIYTSGSTGVPKGVEMTHEAAMNTIDAINPLLGVSADDRLLAVSALDFDLSVYDLFGVLGAGGALVLPTQDEARDAARWIELIERHRVTLWNSAPALLEMALAAPGAAGACRSVRAVLASGDWIALDLPARLRARYGGACAFHALGGATEAGIWSNLQTVDAVPPHWRSIPYGRPLPGQAYRVVDDSGRDAPDHVAGELLIGGASLARGYRNDPVLSAARFVESDTGRWYRTGDRGRYWPDGTLEFLGRADRQVKVRGHRIELGEIEAALSAHPQVEGACASVVSGDAAHVVAAFVPVDVALDPASAGALAYRPAADTVQAQAAVTRAVLSRVLDGGARVPAPVRARWDAWLARASQPHAIALEAALEALDWPAARLDACAAALRALVDDPHGCAPRVLLDAQLAPQALASGLPDGVRAIGQIGAALRTLADAHARVVRVAVLDARAGQLFAHELRLLDDPRFALTLFDASPGLLRDAQSRFARTSPAMHAMPDGLLPARYLGQFDCVVSFAAAHLRDDPRDTFRLAAALLARDGHAFVADVLRDSPLRELTAALLGDASPPRLVSGEALAAAARACGFAPDAQSWRSDAFALIAARARAEPLTHARLAGWLRERLPDAMRPERLWCAPRWPLNGNGKIDRRAIGDALARTLGDAPAAHAAFAPADERQATLLACWEQALGRPADARDATFFALGGDSLLATRLLAQLRERLGVRIGMAEFYREPTLAGLAAKLAGAAAAVRGHRAAHAAAMEEGVL</sequence>
<evidence type="ECO:0000256" key="3">
    <source>
        <dbReference type="ARBA" id="ARBA00022450"/>
    </source>
</evidence>
<dbReference type="Gene3D" id="3.40.50.12780">
    <property type="entry name" value="N-terminal domain of ligase-like"/>
    <property type="match status" value="1"/>
</dbReference>
<dbReference type="FunFam" id="1.10.1200.10:FF:000016">
    <property type="entry name" value="Non-ribosomal peptide synthase"/>
    <property type="match status" value="1"/>
</dbReference>
<dbReference type="InterPro" id="IPR020845">
    <property type="entry name" value="AMP-binding_CS"/>
</dbReference>
<comment type="catalytic activity">
    <reaction evidence="7">
        <text>holo-[peptidyl-carrier protein] + L-cysteine + ATP = L-cysteinyl-[peptidyl-carrier protein] + AMP + diphosphate</text>
        <dbReference type="Rhea" id="RHEA:61680"/>
        <dbReference type="Rhea" id="RHEA-COMP:11480"/>
        <dbReference type="Rhea" id="RHEA-COMP:15906"/>
        <dbReference type="ChEBI" id="CHEBI:30616"/>
        <dbReference type="ChEBI" id="CHEBI:33019"/>
        <dbReference type="ChEBI" id="CHEBI:35235"/>
        <dbReference type="ChEBI" id="CHEBI:64479"/>
        <dbReference type="ChEBI" id="CHEBI:144926"/>
        <dbReference type="ChEBI" id="CHEBI:456215"/>
        <dbReference type="EC" id="6.2.1.69"/>
    </reaction>
    <physiologicalReaction direction="left-to-right" evidence="7">
        <dbReference type="Rhea" id="RHEA:61681"/>
    </physiologicalReaction>
</comment>
<dbReference type="SUPFAM" id="SSF56801">
    <property type="entry name" value="Acetyl-CoA synthetase-like"/>
    <property type="match status" value="1"/>
</dbReference>
<keyword evidence="12" id="KW-1185">Reference proteome</keyword>
<gene>
    <name evidence="11" type="primary">pchE</name>
    <name evidence="11" type="ordered locus">BPSS0586</name>
</gene>
<reference evidence="11 12" key="1">
    <citation type="journal article" date="2004" name="Proc. Natl. Acad. Sci. U.S.A.">
        <title>Genomic plasticity of the causative agent of melioidosis, Burkholderia pseudomallei.</title>
        <authorList>
            <person name="Holden M.T.G."/>
            <person name="Titball R.W."/>
            <person name="Peacock S.J."/>
            <person name="Cerdeno-Tarraga A.M."/>
            <person name="Atkins T."/>
            <person name="Crossman L.C."/>
            <person name="Pitt T."/>
            <person name="Churcher C."/>
            <person name="Mungall K."/>
            <person name="Bentley S.D."/>
            <person name="Sebaihia M."/>
            <person name="Thomson N.R."/>
            <person name="Bason N."/>
            <person name="Beacham I.R."/>
            <person name="Brooks K."/>
            <person name="Brown K.A."/>
            <person name="Brown N.F."/>
            <person name="Challis G.L."/>
            <person name="Cherevach I."/>
            <person name="Chillingworth T."/>
            <person name="Cronin A."/>
            <person name="Crosset B."/>
            <person name="Davis P."/>
            <person name="DeShazer D."/>
            <person name="Feltwell T."/>
            <person name="Fraser A."/>
            <person name="Hance Z."/>
            <person name="Hauser H."/>
            <person name="Holroyd S."/>
            <person name="Jagels K."/>
            <person name="Keith K.E."/>
            <person name="Maddison M."/>
            <person name="Moule S."/>
            <person name="Price C."/>
            <person name="Quail M.A."/>
            <person name="Rabbinowitsch E."/>
            <person name="Rutherford K."/>
            <person name="Sanders M."/>
            <person name="Simmonds M."/>
            <person name="Songsivilai S."/>
            <person name="Stevens K."/>
            <person name="Tumapa S."/>
            <person name="Vesaratchavest M."/>
            <person name="Whitehead S."/>
            <person name="Yeats C."/>
            <person name="Barrell B.G."/>
            <person name="Oyston P.C.F."/>
            <person name="Parkhill J."/>
        </authorList>
    </citation>
    <scope>NUCLEOTIDE SEQUENCE [LARGE SCALE GENOMIC DNA]</scope>
    <source>
        <strain evidence="11 12">K96243</strain>
    </source>
</reference>
<dbReference type="NCBIfam" id="TIGR01733">
    <property type="entry name" value="AA-adenyl-dom"/>
    <property type="match status" value="1"/>
</dbReference>
<evidence type="ECO:0000256" key="7">
    <source>
        <dbReference type="ARBA" id="ARBA00052643"/>
    </source>
</evidence>
<dbReference type="Gene3D" id="3.40.50.150">
    <property type="entry name" value="Vaccinia Virus protein VP39"/>
    <property type="match status" value="1"/>
</dbReference>
<evidence type="ECO:0000256" key="2">
    <source>
        <dbReference type="ARBA" id="ARBA00004924"/>
    </source>
</evidence>
<dbReference type="InterPro" id="IPR009081">
    <property type="entry name" value="PP-bd_ACP"/>
</dbReference>
<comment type="cofactor">
    <cofactor evidence="1">
        <name>pantetheine 4'-phosphate</name>
        <dbReference type="ChEBI" id="CHEBI:47942"/>
    </cofactor>
</comment>
<dbReference type="InterPro" id="IPR045851">
    <property type="entry name" value="AMP-bd_C_sf"/>
</dbReference>
<dbReference type="SMART" id="SM00823">
    <property type="entry name" value="PKS_PP"/>
    <property type="match status" value="2"/>
</dbReference>
<dbReference type="Proteomes" id="UP000000605">
    <property type="component" value="Chromosome 2"/>
</dbReference>
<dbReference type="InterPro" id="IPR020806">
    <property type="entry name" value="PKS_PP-bd"/>
</dbReference>
<keyword evidence="4" id="KW-0597">Phosphoprotein</keyword>
<dbReference type="STRING" id="272560.BPSS0586"/>
<dbReference type="InterPro" id="IPR057737">
    <property type="entry name" value="Condensation_MtbB-like"/>
</dbReference>
<dbReference type="GO" id="GO:0046872">
    <property type="term" value="F:metal ion binding"/>
    <property type="evidence" value="ECO:0007669"/>
    <property type="project" value="UniProtKB-KW"/>
</dbReference>
<dbReference type="GO" id="GO:0031177">
    <property type="term" value="F:phosphopantetheine binding"/>
    <property type="evidence" value="ECO:0007669"/>
    <property type="project" value="InterPro"/>
</dbReference>
<dbReference type="EC" id="6.2.1.69" evidence="8"/>
<dbReference type="PATRIC" id="fig|272560.51.peg.6762"/>
<dbReference type="InterPro" id="IPR000873">
    <property type="entry name" value="AMP-dep_synth/lig_dom"/>
</dbReference>
<dbReference type="PROSITE" id="PS00455">
    <property type="entry name" value="AMP_BINDING"/>
    <property type="match status" value="1"/>
</dbReference>
<feature type="domain" description="Carrier" evidence="10">
    <location>
        <begin position="1407"/>
        <end position="1482"/>
    </location>
</feature>
<dbReference type="GO" id="GO:0005737">
    <property type="term" value="C:cytoplasm"/>
    <property type="evidence" value="ECO:0007669"/>
    <property type="project" value="TreeGrafter"/>
</dbReference>
<dbReference type="PROSITE" id="PS00012">
    <property type="entry name" value="PHOSPHOPANTETHEINE"/>
    <property type="match status" value="1"/>
</dbReference>
<keyword evidence="6" id="KW-0479">Metal-binding</keyword>
<dbReference type="Pfam" id="PF13489">
    <property type="entry name" value="Methyltransf_23"/>
    <property type="match status" value="1"/>
</dbReference>
<feature type="domain" description="Carrier" evidence="10">
    <location>
        <begin position="19"/>
        <end position="95"/>
    </location>
</feature>
<dbReference type="PANTHER" id="PTHR45527:SF10">
    <property type="entry name" value="PYOCHELIN SYNTHASE PCHF"/>
    <property type="match status" value="1"/>
</dbReference>
<proteinExistence type="predicted"/>
<dbReference type="PANTHER" id="PTHR45527">
    <property type="entry name" value="NONRIBOSOMAL PEPTIDE SYNTHETASE"/>
    <property type="match status" value="1"/>
</dbReference>
<protein>
    <recommendedName>
        <fullName evidence="9">L-cysteine--[L-cysteinyl-carrier protein] ligase</fullName>
        <ecNumber evidence="8">6.2.1.69</ecNumber>
    </recommendedName>
    <alternativeName>
        <fullName evidence="9">L-cysteine--[L-cysteinyl-carrier protein] ligase</fullName>
    </alternativeName>
</protein>
<evidence type="ECO:0000256" key="9">
    <source>
        <dbReference type="ARBA" id="ARBA00079103"/>
    </source>
</evidence>
<dbReference type="Pfam" id="PF00668">
    <property type="entry name" value="Condensation"/>
    <property type="match status" value="1"/>
</dbReference>
<dbReference type="Gene3D" id="3.30.559.30">
    <property type="entry name" value="Nonribosomal peptide synthetase, condensation domain"/>
    <property type="match status" value="1"/>
</dbReference>
<dbReference type="CDD" id="cd19535">
    <property type="entry name" value="Cyc_NRPS"/>
    <property type="match status" value="1"/>
</dbReference>
<name>Q63MR3_BURPS</name>
<dbReference type="SUPFAM" id="SSF47336">
    <property type="entry name" value="ACP-like"/>
    <property type="match status" value="2"/>
</dbReference>
<dbReference type="FunFam" id="3.40.50.12780:FF:000012">
    <property type="entry name" value="Non-ribosomal peptide synthetase"/>
    <property type="match status" value="1"/>
</dbReference>
<dbReference type="Gene3D" id="3.30.300.30">
    <property type="match status" value="2"/>
</dbReference>
<dbReference type="SUPFAM" id="SSF52777">
    <property type="entry name" value="CoA-dependent acyltransferases"/>
    <property type="match status" value="2"/>
</dbReference>
<dbReference type="RefSeq" id="WP_011205429.1">
    <property type="nucleotide sequence ID" value="NC_006351.1"/>
</dbReference>
<evidence type="ECO:0000256" key="6">
    <source>
        <dbReference type="ARBA" id="ARBA00022723"/>
    </source>
</evidence>
<dbReference type="InterPro" id="IPR010071">
    <property type="entry name" value="AA_adenyl_dom"/>
</dbReference>
<dbReference type="FunFam" id="3.30.559.30:FF:000006">
    <property type="entry name" value="Yersiniabactin polyketide/non-ribosomal peptide synthetase"/>
    <property type="match status" value="1"/>
</dbReference>
<keyword evidence="5" id="KW-0436">Ligase</keyword>
<dbReference type="PROSITE" id="PS50075">
    <property type="entry name" value="CARRIER"/>
    <property type="match status" value="2"/>
</dbReference>
<dbReference type="SUPFAM" id="SSF53335">
    <property type="entry name" value="S-adenosyl-L-methionine-dependent methyltransferases"/>
    <property type="match status" value="1"/>
</dbReference>
<dbReference type="InterPro" id="IPR023213">
    <property type="entry name" value="CAT-like_dom_sf"/>
</dbReference>
<comment type="pathway">
    <text evidence="2">Siderophore biosynthesis.</text>
</comment>
<dbReference type="KEGG" id="bps:BPSS0586"/>
<dbReference type="InterPro" id="IPR036736">
    <property type="entry name" value="ACP-like_sf"/>
</dbReference>
<dbReference type="eggNOG" id="COG1020">
    <property type="taxonomic scope" value="Bacteria"/>
</dbReference>
<evidence type="ECO:0000256" key="5">
    <source>
        <dbReference type="ARBA" id="ARBA00022598"/>
    </source>
</evidence>
<accession>Q63MR3</accession>
<evidence type="ECO:0000256" key="4">
    <source>
        <dbReference type="ARBA" id="ARBA00022553"/>
    </source>
</evidence>
<dbReference type="Gene3D" id="1.10.1200.10">
    <property type="entry name" value="ACP-like"/>
    <property type="match status" value="2"/>
</dbReference>
<dbReference type="GO" id="GO:0072330">
    <property type="term" value="P:monocarboxylic acid biosynthetic process"/>
    <property type="evidence" value="ECO:0007669"/>
    <property type="project" value="UniProtKB-ARBA"/>
</dbReference>
<dbReference type="Gene3D" id="3.30.559.10">
    <property type="entry name" value="Chloramphenicol acetyltransferase-like domain"/>
    <property type="match status" value="1"/>
</dbReference>
<evidence type="ECO:0000256" key="8">
    <source>
        <dbReference type="ARBA" id="ARBA00066651"/>
    </source>
</evidence>
<dbReference type="GO" id="GO:0044550">
    <property type="term" value="P:secondary metabolite biosynthetic process"/>
    <property type="evidence" value="ECO:0007669"/>
    <property type="project" value="TreeGrafter"/>
</dbReference>
<dbReference type="InterPro" id="IPR042099">
    <property type="entry name" value="ANL_N_sf"/>
</dbReference>
<dbReference type="InterPro" id="IPR006162">
    <property type="entry name" value="Ppantetheine_attach_site"/>
</dbReference>
<dbReference type="InterPro" id="IPR001242">
    <property type="entry name" value="Condensation_dom"/>
</dbReference>
<evidence type="ECO:0000313" key="11">
    <source>
        <dbReference type="EMBL" id="CAH38043.1"/>
    </source>
</evidence>
<organism evidence="11 12">
    <name type="scientific">Burkholderia pseudomallei (strain K96243)</name>
    <dbReference type="NCBI Taxonomy" id="272560"/>
    <lineage>
        <taxon>Bacteria</taxon>
        <taxon>Pseudomonadati</taxon>
        <taxon>Pseudomonadota</taxon>
        <taxon>Betaproteobacteria</taxon>
        <taxon>Burkholderiales</taxon>
        <taxon>Burkholderiaceae</taxon>
        <taxon>Burkholderia</taxon>
        <taxon>pseudomallei group</taxon>
    </lineage>
</organism>
<evidence type="ECO:0000256" key="1">
    <source>
        <dbReference type="ARBA" id="ARBA00001957"/>
    </source>
</evidence>
<dbReference type="InterPro" id="IPR029063">
    <property type="entry name" value="SAM-dependent_MTases_sf"/>
</dbReference>
<dbReference type="EMBL" id="BX571966">
    <property type="protein sequence ID" value="CAH38043.1"/>
    <property type="molecule type" value="Genomic_DNA"/>
</dbReference>
<dbReference type="GO" id="GO:0043041">
    <property type="term" value="P:amino acid activation for nonribosomal peptide biosynthetic process"/>
    <property type="evidence" value="ECO:0007669"/>
    <property type="project" value="TreeGrafter"/>
</dbReference>
<keyword evidence="3" id="KW-0596">Phosphopantetheine</keyword>
<dbReference type="FunFam" id="3.30.559.10:FF:000023">
    <property type="entry name" value="Non-ribosomal peptide synthetase"/>
    <property type="match status" value="1"/>
</dbReference>
<dbReference type="GO" id="GO:0016874">
    <property type="term" value="F:ligase activity"/>
    <property type="evidence" value="ECO:0007669"/>
    <property type="project" value="UniProtKB-KW"/>
</dbReference>